<dbReference type="EMBL" id="QMFY01000006">
    <property type="protein sequence ID" value="RAW00556.1"/>
    <property type="molecule type" value="Genomic_DNA"/>
</dbReference>
<feature type="chain" id="PRO_5016916417" description="LTD domain-containing protein" evidence="1">
    <location>
        <begin position="21"/>
        <end position="1137"/>
    </location>
</feature>
<evidence type="ECO:0000259" key="2">
    <source>
        <dbReference type="PROSITE" id="PS51841"/>
    </source>
</evidence>
<dbReference type="Pfam" id="PF18962">
    <property type="entry name" value="Por_Secre_tail"/>
    <property type="match status" value="1"/>
</dbReference>
<dbReference type="RefSeq" id="WP_112747356.1">
    <property type="nucleotide sequence ID" value="NZ_QMFY01000006.1"/>
</dbReference>
<keyword evidence="4" id="KW-1185">Reference proteome</keyword>
<dbReference type="NCBIfam" id="TIGR04183">
    <property type="entry name" value="Por_Secre_tail"/>
    <property type="match status" value="1"/>
</dbReference>
<dbReference type="InterPro" id="IPR026444">
    <property type="entry name" value="Secre_tail"/>
</dbReference>
<feature type="domain" description="LTD" evidence="2">
    <location>
        <begin position="15"/>
        <end position="176"/>
    </location>
</feature>
<dbReference type="InterPro" id="IPR001322">
    <property type="entry name" value="Lamin_tail_dom"/>
</dbReference>
<dbReference type="InterPro" id="IPR036415">
    <property type="entry name" value="Lamin_tail_dom_sf"/>
</dbReference>
<dbReference type="Pfam" id="PF00932">
    <property type="entry name" value="LTD"/>
    <property type="match status" value="2"/>
</dbReference>
<comment type="caution">
    <text evidence="3">The sequence shown here is derived from an EMBL/GenBank/DDBJ whole genome shotgun (WGS) entry which is preliminary data.</text>
</comment>
<dbReference type="AlphaFoldDB" id="A0A364Y337"/>
<proteinExistence type="predicted"/>
<dbReference type="Pfam" id="PF08757">
    <property type="entry name" value="CotH"/>
    <property type="match status" value="1"/>
</dbReference>
<sequence>MKRIVLLLFSCVAITSMSYAQIVINEICAANADVKYDPQYYNFSPWVELYNAGSSAVNLNGYYVSDDPAVPNKFRLNNQSIPAKAYLLIWCDDMNSGTHTNFSLDSDGEFFVLSNASSQLVDQVEFPKQYTNVSYGRISNGTAMGYLVNASPSGANAESGGTEVLDKPELSVDAGRHSGSRSVSCLHSASGVSFRYTLDGSEPNGSSSLYSAPIMITSTKTLKVRAYKNGFLPSETVAATYFINEHAFSLPVISLSTSDAYLNSDLIGIYVEGTNGITLNCSNGPRNWNQDWDRHAVIEYFEPSGNKKFDQHIDIRLGGACSRNFPQKSFVVKARDKYGSKLIEQKLFPNKDINAYGGFVLRNSGNDFNMTHFRDAVEQAIVADQMDIDYLDYQPTIVYLNGKYWGILNMREKIDADYIEANYNIDKDDLDLLETDERALEGTKTEYVNYRTALGSMDRSTPEAYDFISENIDVQSYINYLVTEIYYGNTDWPGNNVKFWRQRSNDSPFRWILWDMDFGFGIYDDNMVTHPTLNFATVTTGDAWPNPAWSTLHIRLVLDNPKFREQFIKTFNTALNTTFAPERVIGFLNSFQSRIATEMPYHKTRWGGSINDFNYQVERMRQFARNRNSFMRQHLREFFGTTSEDVSISIKTNPVQSGSFTFNGITSDAPVVDGIFPKGMAYDLKPVNVSGYKFKSWKVTKRDATPVPLIDPASAWRYFDQGVVTNGWNTAAFDDASWSTGQAQLGYGDGDEQTVISYGPDAANKYVTSYFRKTFTVADTVGFDDILGEALFDDGIVVYLNGVEMYRSNMPQGVIDRNTLALGNLPAENIFYPFKIAKGIIKPGMNVLAVEVHQNGVGSSDLSFDLSMRTVKLGAKQESTTTTPALTGTAYSALEFEALFEVDNRVITGLVINEISAIPSAYRDGNNEAEDWFEIKNVSGKAVNLAGLFLTDNPSQKKKHIILADGSETMLAPGAYKIFWADEELAEGKDHVRFKLSADGEMVGLYQELDGVITAVDEMYYNAQTDAGSWSRIPDGTGPLVHTDGATPGAVNMLTVTSVEPRLTFQLYPNPVASTLWIQSAAIIDEVVLIDSFGHEIKSFKNVTGNFNIPMNDVARGLYLVRIISGTYGQTTRVVKE</sequence>
<reference evidence="3 4" key="1">
    <citation type="submission" date="2018-06" db="EMBL/GenBank/DDBJ databases">
        <title>Chryseolinea flavus sp. nov., a member of the phylum Bacteroidetes isolated from soil.</title>
        <authorList>
            <person name="Li Y."/>
            <person name="Wang J."/>
        </authorList>
    </citation>
    <scope>NUCLEOTIDE SEQUENCE [LARGE SCALE GENOMIC DNA]</scope>
    <source>
        <strain evidence="3 4">SDU1-6</strain>
    </source>
</reference>
<dbReference type="Gene3D" id="2.60.120.260">
    <property type="entry name" value="Galactose-binding domain-like"/>
    <property type="match status" value="1"/>
</dbReference>
<dbReference type="SUPFAM" id="SSF74853">
    <property type="entry name" value="Lamin A/C globular tail domain"/>
    <property type="match status" value="2"/>
</dbReference>
<dbReference type="PROSITE" id="PS51841">
    <property type="entry name" value="LTD"/>
    <property type="match status" value="1"/>
</dbReference>
<evidence type="ECO:0000313" key="4">
    <source>
        <dbReference type="Proteomes" id="UP000251889"/>
    </source>
</evidence>
<keyword evidence="1" id="KW-0732">Signal</keyword>
<protein>
    <recommendedName>
        <fullName evidence="2">LTD domain-containing protein</fullName>
    </recommendedName>
</protein>
<dbReference type="InterPro" id="IPR014867">
    <property type="entry name" value="Spore_coat_CotH_CotH2/3/7"/>
</dbReference>
<dbReference type="Proteomes" id="UP000251889">
    <property type="component" value="Unassembled WGS sequence"/>
</dbReference>
<evidence type="ECO:0000256" key="1">
    <source>
        <dbReference type="SAM" id="SignalP"/>
    </source>
</evidence>
<name>A0A364Y337_9BACT</name>
<evidence type="ECO:0000313" key="3">
    <source>
        <dbReference type="EMBL" id="RAW00556.1"/>
    </source>
</evidence>
<accession>A0A364Y337</accession>
<organism evidence="3 4">
    <name type="scientific">Pseudochryseolinea flava</name>
    <dbReference type="NCBI Taxonomy" id="2059302"/>
    <lineage>
        <taxon>Bacteria</taxon>
        <taxon>Pseudomonadati</taxon>
        <taxon>Bacteroidota</taxon>
        <taxon>Cytophagia</taxon>
        <taxon>Cytophagales</taxon>
        <taxon>Fulvivirgaceae</taxon>
        <taxon>Pseudochryseolinea</taxon>
    </lineage>
</organism>
<dbReference type="Pfam" id="PF13290">
    <property type="entry name" value="CHB_HEX_C_1"/>
    <property type="match status" value="1"/>
</dbReference>
<gene>
    <name evidence="3" type="ORF">DQQ10_13230</name>
</gene>
<dbReference type="OrthoDB" id="9806464at2"/>
<feature type="signal peptide" evidence="1">
    <location>
        <begin position="1"/>
        <end position="20"/>
    </location>
</feature>
<dbReference type="InterPro" id="IPR059177">
    <property type="entry name" value="GH29D-like_dom"/>
</dbReference>